<dbReference type="Gene3D" id="3.30.565.10">
    <property type="entry name" value="Histidine kinase-like ATPase, C-terminal domain"/>
    <property type="match status" value="1"/>
</dbReference>
<evidence type="ECO:0000259" key="16">
    <source>
        <dbReference type="PROSITE" id="PS50885"/>
    </source>
</evidence>
<feature type="domain" description="HAMP" evidence="16">
    <location>
        <begin position="321"/>
        <end position="373"/>
    </location>
</feature>
<keyword evidence="13 14" id="KW-0472">Membrane</keyword>
<evidence type="ECO:0000256" key="3">
    <source>
        <dbReference type="ARBA" id="ARBA00012438"/>
    </source>
</evidence>
<evidence type="ECO:0000313" key="17">
    <source>
        <dbReference type="EMBL" id="TDF98808.1"/>
    </source>
</evidence>
<evidence type="ECO:0000256" key="1">
    <source>
        <dbReference type="ARBA" id="ARBA00000085"/>
    </source>
</evidence>
<keyword evidence="10" id="KW-0067">ATP-binding</keyword>
<dbReference type="PROSITE" id="PS50885">
    <property type="entry name" value="HAMP"/>
    <property type="match status" value="1"/>
</dbReference>
<dbReference type="PANTHER" id="PTHR34220:SF11">
    <property type="entry name" value="SENSOR PROTEIN KINASE HPTS"/>
    <property type="match status" value="1"/>
</dbReference>
<keyword evidence="7 14" id="KW-0812">Transmembrane</keyword>
<evidence type="ECO:0000256" key="10">
    <source>
        <dbReference type="ARBA" id="ARBA00022840"/>
    </source>
</evidence>
<keyword evidence="6" id="KW-0808">Transferase</keyword>
<gene>
    <name evidence="17" type="ORF">E1757_09825</name>
</gene>
<keyword evidence="18" id="KW-1185">Reference proteome</keyword>
<comment type="caution">
    <text evidence="17">The sequence shown here is derived from an EMBL/GenBank/DDBJ whole genome shotgun (WGS) entry which is preliminary data.</text>
</comment>
<evidence type="ECO:0000256" key="8">
    <source>
        <dbReference type="ARBA" id="ARBA00022741"/>
    </source>
</evidence>
<dbReference type="Gene3D" id="6.10.340.10">
    <property type="match status" value="1"/>
</dbReference>
<dbReference type="Pfam" id="PF06580">
    <property type="entry name" value="His_kinase"/>
    <property type="match status" value="1"/>
</dbReference>
<dbReference type="EC" id="2.7.13.3" evidence="3"/>
<dbReference type="InterPro" id="IPR036890">
    <property type="entry name" value="HATPase_C_sf"/>
</dbReference>
<dbReference type="CDD" id="cd06225">
    <property type="entry name" value="HAMP"/>
    <property type="match status" value="1"/>
</dbReference>
<dbReference type="PANTHER" id="PTHR34220">
    <property type="entry name" value="SENSOR HISTIDINE KINASE YPDA"/>
    <property type="match status" value="1"/>
</dbReference>
<dbReference type="SMART" id="SM00387">
    <property type="entry name" value="HATPase_c"/>
    <property type="match status" value="1"/>
</dbReference>
<dbReference type="Pfam" id="PF00672">
    <property type="entry name" value="HAMP"/>
    <property type="match status" value="1"/>
</dbReference>
<dbReference type="RefSeq" id="WP_133227219.1">
    <property type="nucleotide sequence ID" value="NZ_SMRT01000003.1"/>
</dbReference>
<dbReference type="InterPro" id="IPR010559">
    <property type="entry name" value="Sig_transdc_His_kin_internal"/>
</dbReference>
<comment type="subcellular location">
    <subcellularLocation>
        <location evidence="2">Cell membrane</location>
        <topology evidence="2">Multi-pass membrane protein</topology>
    </subcellularLocation>
</comment>
<evidence type="ECO:0000256" key="9">
    <source>
        <dbReference type="ARBA" id="ARBA00022777"/>
    </source>
</evidence>
<comment type="catalytic activity">
    <reaction evidence="1">
        <text>ATP + protein L-histidine = ADP + protein N-phospho-L-histidine.</text>
        <dbReference type="EC" id="2.7.13.3"/>
    </reaction>
</comment>
<dbReference type="GO" id="GO:0005524">
    <property type="term" value="F:ATP binding"/>
    <property type="evidence" value="ECO:0007669"/>
    <property type="project" value="UniProtKB-KW"/>
</dbReference>
<keyword evidence="9 17" id="KW-0418">Kinase</keyword>
<dbReference type="Proteomes" id="UP000295636">
    <property type="component" value="Unassembled WGS sequence"/>
</dbReference>
<keyword evidence="11 14" id="KW-1133">Transmembrane helix</keyword>
<evidence type="ECO:0000259" key="15">
    <source>
        <dbReference type="PROSITE" id="PS50109"/>
    </source>
</evidence>
<dbReference type="GO" id="GO:0005886">
    <property type="term" value="C:plasma membrane"/>
    <property type="evidence" value="ECO:0007669"/>
    <property type="project" value="UniProtKB-SubCell"/>
</dbReference>
<evidence type="ECO:0000256" key="6">
    <source>
        <dbReference type="ARBA" id="ARBA00022679"/>
    </source>
</evidence>
<keyword evidence="8" id="KW-0547">Nucleotide-binding</keyword>
<keyword evidence="5" id="KW-0597">Phosphoprotein</keyword>
<dbReference type="SUPFAM" id="SSF158472">
    <property type="entry name" value="HAMP domain-like"/>
    <property type="match status" value="1"/>
</dbReference>
<evidence type="ECO:0000313" key="18">
    <source>
        <dbReference type="Proteomes" id="UP000295636"/>
    </source>
</evidence>
<dbReference type="OrthoDB" id="9809348at2"/>
<evidence type="ECO:0000256" key="12">
    <source>
        <dbReference type="ARBA" id="ARBA00023012"/>
    </source>
</evidence>
<dbReference type="PRINTS" id="PR00344">
    <property type="entry name" value="BCTRLSENSOR"/>
</dbReference>
<dbReference type="InterPro" id="IPR004358">
    <property type="entry name" value="Sig_transdc_His_kin-like_C"/>
</dbReference>
<evidence type="ECO:0000256" key="4">
    <source>
        <dbReference type="ARBA" id="ARBA00022475"/>
    </source>
</evidence>
<keyword evidence="12" id="KW-0902">Two-component regulatory system</keyword>
<dbReference type="InterPro" id="IPR005467">
    <property type="entry name" value="His_kinase_dom"/>
</dbReference>
<dbReference type="SUPFAM" id="SSF55874">
    <property type="entry name" value="ATPase domain of HSP90 chaperone/DNA topoisomerase II/histidine kinase"/>
    <property type="match status" value="1"/>
</dbReference>
<protein>
    <recommendedName>
        <fullName evidence="3">histidine kinase</fullName>
        <ecNumber evidence="3">2.7.13.3</ecNumber>
    </recommendedName>
</protein>
<name>A0A4R5KUL1_9BACL</name>
<accession>A0A4R5KUL1</accession>
<dbReference type="InterPro" id="IPR050640">
    <property type="entry name" value="Bact_2-comp_sensor_kinase"/>
</dbReference>
<evidence type="ECO:0000256" key="7">
    <source>
        <dbReference type="ARBA" id="ARBA00022692"/>
    </source>
</evidence>
<proteinExistence type="predicted"/>
<organism evidence="17 18">
    <name type="scientific">Paenibacillus piri</name>
    <dbReference type="NCBI Taxonomy" id="2547395"/>
    <lineage>
        <taxon>Bacteria</taxon>
        <taxon>Bacillati</taxon>
        <taxon>Bacillota</taxon>
        <taxon>Bacilli</taxon>
        <taxon>Bacillales</taxon>
        <taxon>Paenibacillaceae</taxon>
        <taxon>Paenibacillus</taxon>
    </lineage>
</organism>
<evidence type="ECO:0000256" key="14">
    <source>
        <dbReference type="SAM" id="Phobius"/>
    </source>
</evidence>
<dbReference type="PROSITE" id="PS50109">
    <property type="entry name" value="HIS_KIN"/>
    <property type="match status" value="1"/>
</dbReference>
<evidence type="ECO:0000256" key="2">
    <source>
        <dbReference type="ARBA" id="ARBA00004651"/>
    </source>
</evidence>
<dbReference type="InterPro" id="IPR003660">
    <property type="entry name" value="HAMP_dom"/>
</dbReference>
<evidence type="ECO:0000256" key="11">
    <source>
        <dbReference type="ARBA" id="ARBA00022989"/>
    </source>
</evidence>
<dbReference type="AlphaFoldDB" id="A0A4R5KUL1"/>
<reference evidence="17 18" key="1">
    <citation type="submission" date="2019-03" db="EMBL/GenBank/DDBJ databases">
        <title>This is whole genome sequence of Paenibacillus sp MS74 strain.</title>
        <authorList>
            <person name="Trinh H.N."/>
        </authorList>
    </citation>
    <scope>NUCLEOTIDE SEQUENCE [LARGE SCALE GENOMIC DNA]</scope>
    <source>
        <strain evidence="17 18">MS74</strain>
    </source>
</reference>
<dbReference type="GO" id="GO:0000155">
    <property type="term" value="F:phosphorelay sensor kinase activity"/>
    <property type="evidence" value="ECO:0007669"/>
    <property type="project" value="InterPro"/>
</dbReference>
<sequence length="605" mass="69089">MKRIMAMFNNLKIRSKFLVSYTAIILISVFMISTINYQISADQLTEVTSNHSEYSMEQMMLNLTSGKRDVEELLSLQYSGSNIYRMINGDTFLLKMSSNEKDTFIRNFLFYLVYSKQYLMSAAVVDKREHVYYVNKVDSKLTEEQAVERAAADEAKLRNSAETYMWSPGSGENIIIERAVYDINTSEYLGVFIVEINKSYLSDLYVSMNKLVGGNILILNESNEMLLYSNRDAPDTIPYDWMTHYLTQNGYLNGQPTGKLAYEGKPYLFIAKTSATGKWKAVNLISLAQITKQSDRLKFWTVTACIISFFIALMIAYLISNNISHNIRLLLEQIKNISEGHFHKRIQPKSRDEIGLLAEKFNLMSLKIQNLIDSVYKEKLLKQEAELRALQSEYNALQSQMNPHFLYNTLETINSMAKINKQEDISNMVCLLGNLLRESVRWKGQTIALREELSYIQDYLAIHGYTYMDKIEIAYDLDEALSEVQVPKFILQPIVENAIIHGIEQKSGKGLIRVSSRRMDGELLLTVSDNGVGMEPGEIDAIFAQEAQETQTAEKHTGLGIRNVDKRIKLLFGKAYGVTMQSKMNEGTIVKITIPLNQEEVQYGL</sequence>
<dbReference type="EMBL" id="SMRT01000003">
    <property type="protein sequence ID" value="TDF98808.1"/>
    <property type="molecule type" value="Genomic_DNA"/>
</dbReference>
<dbReference type="InterPro" id="IPR003594">
    <property type="entry name" value="HATPase_dom"/>
</dbReference>
<dbReference type="SMART" id="SM00304">
    <property type="entry name" value="HAMP"/>
    <property type="match status" value="1"/>
</dbReference>
<evidence type="ECO:0000256" key="13">
    <source>
        <dbReference type="ARBA" id="ARBA00023136"/>
    </source>
</evidence>
<keyword evidence="4" id="KW-1003">Cell membrane</keyword>
<evidence type="ECO:0000256" key="5">
    <source>
        <dbReference type="ARBA" id="ARBA00022553"/>
    </source>
</evidence>
<feature type="transmembrane region" description="Helical" evidence="14">
    <location>
        <begin position="299"/>
        <end position="319"/>
    </location>
</feature>
<dbReference type="Pfam" id="PF02518">
    <property type="entry name" value="HATPase_c"/>
    <property type="match status" value="1"/>
</dbReference>
<feature type="domain" description="Histidine kinase" evidence="15">
    <location>
        <begin position="401"/>
        <end position="598"/>
    </location>
</feature>